<keyword evidence="6" id="KW-0966">Cell projection</keyword>
<feature type="region of interest" description="Disordered" evidence="4">
    <location>
        <begin position="202"/>
        <end position="227"/>
    </location>
</feature>
<evidence type="ECO:0000256" key="4">
    <source>
        <dbReference type="SAM" id="MobiDB-lite"/>
    </source>
</evidence>
<dbReference type="EMBL" id="CABPRZ010000011">
    <property type="protein sequence ID" value="VVE19756.1"/>
    <property type="molecule type" value="Genomic_DNA"/>
</dbReference>
<evidence type="ECO:0000313" key="7">
    <source>
        <dbReference type="Proteomes" id="UP000414233"/>
    </source>
</evidence>
<evidence type="ECO:0000313" key="6">
    <source>
        <dbReference type="EMBL" id="VVE19756.1"/>
    </source>
</evidence>
<dbReference type="CDD" id="cd17470">
    <property type="entry name" value="T3SS_Flik_C"/>
    <property type="match status" value="1"/>
</dbReference>
<feature type="domain" description="Flagellar hook-length control protein-like C-terminal" evidence="5">
    <location>
        <begin position="124"/>
        <end position="206"/>
    </location>
</feature>
<accession>A0A5E4W873</accession>
<dbReference type="PANTHER" id="PTHR37533:SF2">
    <property type="entry name" value="FLAGELLAR HOOK-LENGTH CONTROL PROTEIN"/>
    <property type="match status" value="1"/>
</dbReference>
<organism evidence="6 7">
    <name type="scientific">Pandoraea terrae</name>
    <dbReference type="NCBI Taxonomy" id="1537710"/>
    <lineage>
        <taxon>Bacteria</taxon>
        <taxon>Pseudomonadati</taxon>
        <taxon>Pseudomonadota</taxon>
        <taxon>Betaproteobacteria</taxon>
        <taxon>Burkholderiales</taxon>
        <taxon>Burkholderiaceae</taxon>
        <taxon>Pandoraea</taxon>
    </lineage>
</organism>
<feature type="compositionally biased region" description="Gly residues" evidence="4">
    <location>
        <begin position="214"/>
        <end position="227"/>
    </location>
</feature>
<keyword evidence="6" id="KW-0282">Flagellum</keyword>
<comment type="similarity">
    <text evidence="2">Belongs to the FliK family.</text>
</comment>
<evidence type="ECO:0000256" key="3">
    <source>
        <dbReference type="ARBA" id="ARBA00022795"/>
    </source>
</evidence>
<dbReference type="Pfam" id="PF02120">
    <property type="entry name" value="Flg_hook"/>
    <property type="match status" value="1"/>
</dbReference>
<reference evidence="6 7" key="1">
    <citation type="submission" date="2019-08" db="EMBL/GenBank/DDBJ databases">
        <authorList>
            <person name="Peeters C."/>
        </authorList>
    </citation>
    <scope>NUCLEOTIDE SEQUENCE [LARGE SCALE GENOMIC DNA]</scope>
    <source>
        <strain evidence="6 7">LMG 30175</strain>
    </source>
</reference>
<dbReference type="Gene3D" id="3.30.750.140">
    <property type="match status" value="1"/>
</dbReference>
<dbReference type="GO" id="GO:0009424">
    <property type="term" value="C:bacterial-type flagellum hook"/>
    <property type="evidence" value="ECO:0007669"/>
    <property type="project" value="InterPro"/>
</dbReference>
<dbReference type="PRINTS" id="PR01007">
    <property type="entry name" value="FLGHOOKFLIK"/>
</dbReference>
<evidence type="ECO:0000259" key="5">
    <source>
        <dbReference type="Pfam" id="PF02120"/>
    </source>
</evidence>
<dbReference type="PANTHER" id="PTHR37533">
    <property type="entry name" value="FLAGELLAR HOOK-LENGTH CONTROL PROTEIN"/>
    <property type="match status" value="1"/>
</dbReference>
<feature type="compositionally biased region" description="Polar residues" evidence="4">
    <location>
        <begin position="59"/>
        <end position="68"/>
    </location>
</feature>
<evidence type="ECO:0000256" key="1">
    <source>
        <dbReference type="ARBA" id="ARBA00003944"/>
    </source>
</evidence>
<evidence type="ECO:0000256" key="2">
    <source>
        <dbReference type="ARBA" id="ARBA00009149"/>
    </source>
</evidence>
<dbReference type="InterPro" id="IPR052563">
    <property type="entry name" value="FliK"/>
</dbReference>
<dbReference type="GO" id="GO:0044780">
    <property type="term" value="P:bacterial-type flagellum assembly"/>
    <property type="evidence" value="ECO:0007669"/>
    <property type="project" value="InterPro"/>
</dbReference>
<dbReference type="InterPro" id="IPR001635">
    <property type="entry name" value="Flag_hook_Flik"/>
</dbReference>
<comment type="function">
    <text evidence="1">Controls the length of the flagellar hook.</text>
</comment>
<feature type="region of interest" description="Disordered" evidence="4">
    <location>
        <begin position="47"/>
        <end position="72"/>
    </location>
</feature>
<name>A0A5E4W873_9BURK</name>
<keyword evidence="6" id="KW-0969">Cilium</keyword>
<protein>
    <submittedName>
        <fullName evidence="6">Flagellar hook-length control protein</fullName>
    </submittedName>
</protein>
<keyword evidence="3" id="KW-1005">Bacterial flagellum biogenesis</keyword>
<gene>
    <name evidence="6" type="primary">fliK</name>
    <name evidence="6" type="ORF">PTE30175_02989</name>
</gene>
<dbReference type="InterPro" id="IPR038610">
    <property type="entry name" value="FliK-like_C_sf"/>
</dbReference>
<proteinExistence type="inferred from homology"/>
<keyword evidence="7" id="KW-1185">Reference proteome</keyword>
<sequence length="258" mass="25426">MTANPSTATAGTARAGGISLDALGKGASQTAATADTKPTTPAALVPSADAQAQRLADSLRQSPSGSEVTSQTAAIANQAAAQAAQAASTATDTGMQVQPQAAVPAALTLAPRVGTNEWNNALSQQVVWLSSAHQQTAQLSLNPPDLGPLHVVLNVADNAAQALFVSSHAAVRDAVQAAMPQLRDSLANNGISLGNTTVSADTSQQQAFAQQSGNGRGGSAGGRSSGAGFGADNGELAPLVTTLAVPVKAGAGLVDTFA</sequence>
<dbReference type="Proteomes" id="UP000414233">
    <property type="component" value="Unassembled WGS sequence"/>
</dbReference>
<dbReference type="AlphaFoldDB" id="A0A5E4W873"/>
<dbReference type="InterPro" id="IPR021136">
    <property type="entry name" value="Flagellar_hook_control-like_C"/>
</dbReference>